<proteinExistence type="predicted"/>
<sequence>MFQAKPFGLETVAVTGGLLMGNGKLVGSKKQVSGRKADIFPAGQEVLSQPTSHQAGWLALELIP</sequence>
<reference evidence="1" key="1">
    <citation type="journal article" date="2014" name="Int. J. Syst. Evol. Microbiol.">
        <title>Complete genome sequence of Corynebacterium casei LMG S-19264T (=DSM 44701T), isolated from a smear-ripened cheese.</title>
        <authorList>
            <consortium name="US DOE Joint Genome Institute (JGI-PGF)"/>
            <person name="Walter F."/>
            <person name="Albersmeier A."/>
            <person name="Kalinowski J."/>
            <person name="Ruckert C."/>
        </authorList>
    </citation>
    <scope>NUCLEOTIDE SEQUENCE</scope>
    <source>
        <strain evidence="1">CGMCC 1.15095</strain>
    </source>
</reference>
<accession>A0A916X763</accession>
<evidence type="ECO:0000313" key="1">
    <source>
        <dbReference type="EMBL" id="GGC11557.1"/>
    </source>
</evidence>
<evidence type="ECO:0000313" key="2">
    <source>
        <dbReference type="Proteomes" id="UP000608154"/>
    </source>
</evidence>
<dbReference type="Proteomes" id="UP000608154">
    <property type="component" value="Unassembled WGS sequence"/>
</dbReference>
<gene>
    <name evidence="1" type="ORF">GCM10011494_32940</name>
</gene>
<dbReference type="EMBL" id="BMHK01000030">
    <property type="protein sequence ID" value="GGC11557.1"/>
    <property type="molecule type" value="Genomic_DNA"/>
</dbReference>
<keyword evidence="2" id="KW-1185">Reference proteome</keyword>
<dbReference type="AlphaFoldDB" id="A0A916X763"/>
<reference evidence="1" key="2">
    <citation type="submission" date="2020-09" db="EMBL/GenBank/DDBJ databases">
        <authorList>
            <person name="Sun Q."/>
            <person name="Zhou Y."/>
        </authorList>
    </citation>
    <scope>NUCLEOTIDE SEQUENCE</scope>
    <source>
        <strain evidence="1">CGMCC 1.15095</strain>
    </source>
</reference>
<comment type="caution">
    <text evidence="1">The sequence shown here is derived from an EMBL/GenBank/DDBJ whole genome shotgun (WGS) entry which is preliminary data.</text>
</comment>
<name>A0A916X763_9SPHN</name>
<organism evidence="1 2">
    <name type="scientific">Novosphingobium endophyticum</name>
    <dbReference type="NCBI Taxonomy" id="1955250"/>
    <lineage>
        <taxon>Bacteria</taxon>
        <taxon>Pseudomonadati</taxon>
        <taxon>Pseudomonadota</taxon>
        <taxon>Alphaproteobacteria</taxon>
        <taxon>Sphingomonadales</taxon>
        <taxon>Sphingomonadaceae</taxon>
        <taxon>Novosphingobium</taxon>
    </lineage>
</organism>
<protein>
    <submittedName>
        <fullName evidence="1">Uncharacterized protein</fullName>
    </submittedName>
</protein>